<dbReference type="CDD" id="cd01189">
    <property type="entry name" value="INT_ICEBs1_C_like"/>
    <property type="match status" value="1"/>
</dbReference>
<dbReference type="EMBL" id="LT607754">
    <property type="protein sequence ID" value="SCG46435.1"/>
    <property type="molecule type" value="Genomic_DNA"/>
</dbReference>
<dbReference type="PANTHER" id="PTHR30629">
    <property type="entry name" value="PROPHAGE INTEGRASE"/>
    <property type="match status" value="1"/>
</dbReference>
<dbReference type="GO" id="GO:0006310">
    <property type="term" value="P:DNA recombination"/>
    <property type="evidence" value="ECO:0007669"/>
    <property type="project" value="UniProtKB-KW"/>
</dbReference>
<dbReference type="InterPro" id="IPR050808">
    <property type="entry name" value="Phage_Integrase"/>
</dbReference>
<dbReference type="InterPro" id="IPR013762">
    <property type="entry name" value="Integrase-like_cat_sf"/>
</dbReference>
<feature type="domain" description="Tyr recombinase" evidence="4">
    <location>
        <begin position="1"/>
        <end position="205"/>
    </location>
</feature>
<comment type="similarity">
    <text evidence="1">Belongs to the 'phage' integrase family.</text>
</comment>
<gene>
    <name evidence="5" type="ORF">GA0070613_1459</name>
</gene>
<dbReference type="PROSITE" id="PS51898">
    <property type="entry name" value="TYR_RECOMBINASE"/>
    <property type="match status" value="1"/>
</dbReference>
<name>A0A1C5HKC9_9ACTN</name>
<accession>A0A1C5HKC9</accession>
<evidence type="ECO:0000313" key="6">
    <source>
        <dbReference type="Proteomes" id="UP000198221"/>
    </source>
</evidence>
<evidence type="ECO:0000256" key="1">
    <source>
        <dbReference type="ARBA" id="ARBA00008857"/>
    </source>
</evidence>
<protein>
    <submittedName>
        <fullName evidence="5">Phage integrase, N-terminal SAM-like domain</fullName>
    </submittedName>
</protein>
<dbReference type="InterPro" id="IPR011010">
    <property type="entry name" value="DNA_brk_join_enz"/>
</dbReference>
<reference evidence="6" key="1">
    <citation type="submission" date="2016-06" db="EMBL/GenBank/DDBJ databases">
        <authorList>
            <person name="Varghese N."/>
            <person name="Submissions Spin"/>
        </authorList>
    </citation>
    <scope>NUCLEOTIDE SEQUENCE [LARGE SCALE GENOMIC DNA]</scope>
    <source>
        <strain evidence="6">DSM 43819</strain>
    </source>
</reference>
<dbReference type="GO" id="GO:0015074">
    <property type="term" value="P:DNA integration"/>
    <property type="evidence" value="ECO:0007669"/>
    <property type="project" value="UniProtKB-KW"/>
</dbReference>
<dbReference type="PANTHER" id="PTHR30629:SF6">
    <property type="entry name" value="PROPHAGE INTEGRASE INTA-RELATED"/>
    <property type="match status" value="1"/>
</dbReference>
<evidence type="ECO:0000256" key="2">
    <source>
        <dbReference type="ARBA" id="ARBA00022908"/>
    </source>
</evidence>
<dbReference type="SUPFAM" id="SSF56349">
    <property type="entry name" value="DNA breaking-rejoining enzymes"/>
    <property type="match status" value="1"/>
</dbReference>
<dbReference type="Gene3D" id="1.10.443.10">
    <property type="entry name" value="Intergrase catalytic core"/>
    <property type="match status" value="1"/>
</dbReference>
<dbReference type="AlphaFoldDB" id="A0A1C5HKC9"/>
<dbReference type="Pfam" id="PF00589">
    <property type="entry name" value="Phage_integrase"/>
    <property type="match status" value="1"/>
</dbReference>
<dbReference type="InterPro" id="IPR002104">
    <property type="entry name" value="Integrase_catalytic"/>
</dbReference>
<sequence length="215" mass="24196">MSVERRPNRKWRARVREASGKEIARHFDRKSDAERWEASVKAPMARGDWIDPARSRVTVGAWAAQWMAAEVQLKPTTRARYELALRRQVLPMWGEIPLSAVSHAEVAAWVQRLTASGLAPATVRYAHVGTPIHPRNDYRSFREIIRQAGLRQVRLHDLRHTAASVLLAQGVPARVVMEILGHSQISVTLNIYAHVAPEIARKAAARLEGALWSSE</sequence>
<dbReference type="Proteomes" id="UP000198221">
    <property type="component" value="Chromosome I"/>
</dbReference>
<dbReference type="GO" id="GO:0003677">
    <property type="term" value="F:DNA binding"/>
    <property type="evidence" value="ECO:0007669"/>
    <property type="project" value="InterPro"/>
</dbReference>
<keyword evidence="3" id="KW-0233">DNA recombination</keyword>
<proteinExistence type="inferred from homology"/>
<evidence type="ECO:0000259" key="4">
    <source>
        <dbReference type="PROSITE" id="PS51898"/>
    </source>
</evidence>
<evidence type="ECO:0000313" key="5">
    <source>
        <dbReference type="EMBL" id="SCG46435.1"/>
    </source>
</evidence>
<keyword evidence="2" id="KW-0229">DNA integration</keyword>
<organism evidence="5 6">
    <name type="scientific">Micromonospora inositola</name>
    <dbReference type="NCBI Taxonomy" id="47865"/>
    <lineage>
        <taxon>Bacteria</taxon>
        <taxon>Bacillati</taxon>
        <taxon>Actinomycetota</taxon>
        <taxon>Actinomycetes</taxon>
        <taxon>Micromonosporales</taxon>
        <taxon>Micromonosporaceae</taxon>
        <taxon>Micromonospora</taxon>
    </lineage>
</organism>
<evidence type="ECO:0000256" key="3">
    <source>
        <dbReference type="ARBA" id="ARBA00023172"/>
    </source>
</evidence>
<keyword evidence="6" id="KW-1185">Reference proteome</keyword>